<evidence type="ECO:0000313" key="6">
    <source>
        <dbReference type="EMBL" id="HFK96039.1"/>
    </source>
</evidence>
<evidence type="ECO:0000259" key="5">
    <source>
        <dbReference type="Pfam" id="PF02662"/>
    </source>
</evidence>
<comment type="caution">
    <text evidence="6">The sequence shown here is derived from an EMBL/GenBank/DDBJ whole genome shotgun (WGS) entry which is preliminary data.</text>
</comment>
<dbReference type="Pfam" id="PF02662">
    <property type="entry name" value="FlpD"/>
    <property type="match status" value="1"/>
</dbReference>
<evidence type="ECO:0000256" key="2">
    <source>
        <dbReference type="ARBA" id="ARBA00023002"/>
    </source>
</evidence>
<proteinExistence type="predicted"/>
<dbReference type="EMBL" id="DSTK01000009">
    <property type="protein sequence ID" value="HFK96039.1"/>
    <property type="molecule type" value="Genomic_DNA"/>
</dbReference>
<keyword evidence="2" id="KW-0560">Oxidoreductase</keyword>
<organism evidence="6">
    <name type="scientific">Desulfacinum infernum</name>
    <dbReference type="NCBI Taxonomy" id="35837"/>
    <lineage>
        <taxon>Bacteria</taxon>
        <taxon>Pseudomonadati</taxon>
        <taxon>Thermodesulfobacteriota</taxon>
        <taxon>Syntrophobacteria</taxon>
        <taxon>Syntrophobacterales</taxon>
        <taxon>Syntrophobacteraceae</taxon>
        <taxon>Desulfacinum</taxon>
    </lineage>
</organism>
<sequence>MGTGNGTGKIVVFACHWCAYSAADLAGIRRLDCPENVRIVRVMCSGMVHPKLVMETFALGADGVLVMGCRLGECHYKDGNIRADARRMVIHDMMDAMGLEPERFRMVWCASSEAETFVQACRDMADTVEALGMRR</sequence>
<feature type="domain" description="F420-non-reducing hydrogenase iron-sulfur subunit D" evidence="5">
    <location>
        <begin position="10"/>
        <end position="132"/>
    </location>
</feature>
<dbReference type="AlphaFoldDB" id="A0A832EI16"/>
<dbReference type="InterPro" id="IPR003813">
    <property type="entry name" value="MvhD/FlpD"/>
</dbReference>
<accession>A0A832EI16</accession>
<dbReference type="GO" id="GO:0046872">
    <property type="term" value="F:metal ion binding"/>
    <property type="evidence" value="ECO:0007669"/>
    <property type="project" value="UniProtKB-KW"/>
</dbReference>
<keyword evidence="4" id="KW-0411">Iron-sulfur</keyword>
<dbReference type="GO" id="GO:0051536">
    <property type="term" value="F:iron-sulfur cluster binding"/>
    <property type="evidence" value="ECO:0007669"/>
    <property type="project" value="UniProtKB-KW"/>
</dbReference>
<evidence type="ECO:0000256" key="3">
    <source>
        <dbReference type="ARBA" id="ARBA00023004"/>
    </source>
</evidence>
<evidence type="ECO:0000256" key="1">
    <source>
        <dbReference type="ARBA" id="ARBA00022723"/>
    </source>
</evidence>
<dbReference type="GO" id="GO:0016491">
    <property type="term" value="F:oxidoreductase activity"/>
    <property type="evidence" value="ECO:0007669"/>
    <property type="project" value="UniProtKB-KW"/>
</dbReference>
<protein>
    <submittedName>
        <fullName evidence="6">Hydrogenase iron-sulfur subunit</fullName>
    </submittedName>
</protein>
<name>A0A832EI16_9BACT</name>
<evidence type="ECO:0000256" key="4">
    <source>
        <dbReference type="ARBA" id="ARBA00023014"/>
    </source>
</evidence>
<keyword evidence="3" id="KW-0408">Iron</keyword>
<keyword evidence="1" id="KW-0479">Metal-binding</keyword>
<reference evidence="6" key="1">
    <citation type="journal article" date="2020" name="mSystems">
        <title>Genome- and Community-Level Interaction Insights into Carbon Utilization and Element Cycling Functions of Hydrothermarchaeota in Hydrothermal Sediment.</title>
        <authorList>
            <person name="Zhou Z."/>
            <person name="Liu Y."/>
            <person name="Xu W."/>
            <person name="Pan J."/>
            <person name="Luo Z.H."/>
            <person name="Li M."/>
        </authorList>
    </citation>
    <scope>NUCLEOTIDE SEQUENCE [LARGE SCALE GENOMIC DNA]</scope>
    <source>
        <strain evidence="6">SpSt-456</strain>
    </source>
</reference>
<gene>
    <name evidence="6" type="ORF">ENS06_01790</name>
</gene>